<reference evidence="1 2" key="1">
    <citation type="submission" date="2024-01" db="EMBL/GenBank/DDBJ databases">
        <title>Genome mining of biosynthetic gene clusters to explore secondary metabolites of Streptomyces sp.</title>
        <authorList>
            <person name="Baig A."/>
            <person name="Ajitkumar Shintre N."/>
            <person name="Kumar H."/>
            <person name="Anbarasu A."/>
            <person name="Ramaiah S."/>
        </authorList>
    </citation>
    <scope>NUCLEOTIDE SEQUENCE [LARGE SCALE GENOMIC DNA]</scope>
    <source>
        <strain evidence="1 2">A57</strain>
    </source>
</reference>
<keyword evidence="2" id="KW-1185">Reference proteome</keyword>
<feature type="non-terminal residue" evidence="1">
    <location>
        <position position="1"/>
    </location>
</feature>
<proteinExistence type="predicted"/>
<protein>
    <submittedName>
        <fullName evidence="1">Uncharacterized protein</fullName>
    </submittedName>
</protein>
<dbReference type="Proteomes" id="UP001585080">
    <property type="component" value="Unassembled WGS sequence"/>
</dbReference>
<sequence>ERPRTPQRSEHNRQLIRYTITRDTTGDAQRVLGGAGHAEGLFVAPAGEFEPTRLAWDLGRADQRP</sequence>
<evidence type="ECO:0000313" key="1">
    <source>
        <dbReference type="EMBL" id="MFB8775130.1"/>
    </source>
</evidence>
<evidence type="ECO:0000313" key="2">
    <source>
        <dbReference type="Proteomes" id="UP001585080"/>
    </source>
</evidence>
<accession>A0ABV5EE54</accession>
<dbReference type="EMBL" id="JAYMRP010000018">
    <property type="protein sequence ID" value="MFB8775130.1"/>
    <property type="molecule type" value="Genomic_DNA"/>
</dbReference>
<name>A0ABV5EE54_9ACTN</name>
<gene>
    <name evidence="1" type="ORF">VSS16_20745</name>
</gene>
<organism evidence="1 2">
    <name type="scientific">Streptomyces broussonetiae</name>
    <dbReference type="NCBI Taxonomy" id="2686304"/>
    <lineage>
        <taxon>Bacteria</taxon>
        <taxon>Bacillati</taxon>
        <taxon>Actinomycetota</taxon>
        <taxon>Actinomycetes</taxon>
        <taxon>Kitasatosporales</taxon>
        <taxon>Streptomycetaceae</taxon>
        <taxon>Streptomyces</taxon>
    </lineage>
</organism>
<dbReference type="RefSeq" id="WP_376733773.1">
    <property type="nucleotide sequence ID" value="NZ_JAYMRP010000018.1"/>
</dbReference>
<comment type="caution">
    <text evidence="1">The sequence shown here is derived from an EMBL/GenBank/DDBJ whole genome shotgun (WGS) entry which is preliminary data.</text>
</comment>